<feature type="modified residue" description="4-aspartylphosphate" evidence="2">
    <location>
        <position position="58"/>
    </location>
</feature>
<dbReference type="SMART" id="SM00448">
    <property type="entry name" value="REC"/>
    <property type="match status" value="1"/>
</dbReference>
<sequence length="129" mass="13681">MPTAHTLAVLVVDDHASIRGLTRHGLSQIGVSDVVEAANGTEALAALGQKRFDLVIADWTMDGMDGLDLLARLRANPIIGRTPFILLTARNDADSVRTAIAAGVNNYIVKPFDVPTLRSKIEAVLGPLA</sequence>
<reference evidence="4 5" key="1">
    <citation type="submission" date="2017-01" db="EMBL/GenBank/DDBJ databases">
        <authorList>
            <person name="Mah S.A."/>
            <person name="Swanson W.J."/>
            <person name="Moy G.W."/>
            <person name="Vacquier V.D."/>
        </authorList>
    </citation>
    <scope>NUCLEOTIDE SEQUENCE [LARGE SCALE GENOMIC DNA]</scope>
    <source>
        <strain evidence="4 5">DSM 11589</strain>
    </source>
</reference>
<dbReference type="RefSeq" id="WP_076401700.1">
    <property type="nucleotide sequence ID" value="NZ_FTOA01000007.1"/>
</dbReference>
<gene>
    <name evidence="4" type="ORF">SAMN05421779_10799</name>
</gene>
<dbReference type="InterPro" id="IPR050595">
    <property type="entry name" value="Bact_response_regulator"/>
</dbReference>
<dbReference type="PANTHER" id="PTHR44591:SF25">
    <property type="entry name" value="CHEMOTAXIS TWO-COMPONENT RESPONSE REGULATOR"/>
    <property type="match status" value="1"/>
</dbReference>
<evidence type="ECO:0000256" key="2">
    <source>
        <dbReference type="PROSITE-ProRule" id="PRU00169"/>
    </source>
</evidence>
<dbReference type="SUPFAM" id="SSF52172">
    <property type="entry name" value="CheY-like"/>
    <property type="match status" value="1"/>
</dbReference>
<evidence type="ECO:0000313" key="4">
    <source>
        <dbReference type="EMBL" id="SIT11877.1"/>
    </source>
</evidence>
<organism evidence="4 5">
    <name type="scientific">Insolitispirillum peregrinum</name>
    <dbReference type="NCBI Taxonomy" id="80876"/>
    <lineage>
        <taxon>Bacteria</taxon>
        <taxon>Pseudomonadati</taxon>
        <taxon>Pseudomonadota</taxon>
        <taxon>Alphaproteobacteria</taxon>
        <taxon>Rhodospirillales</taxon>
        <taxon>Novispirillaceae</taxon>
        <taxon>Insolitispirillum</taxon>
    </lineage>
</organism>
<dbReference type="AlphaFoldDB" id="A0A1N7PN55"/>
<evidence type="ECO:0000256" key="1">
    <source>
        <dbReference type="ARBA" id="ARBA00022553"/>
    </source>
</evidence>
<feature type="domain" description="Response regulatory" evidence="3">
    <location>
        <begin position="8"/>
        <end position="125"/>
    </location>
</feature>
<dbReference type="PROSITE" id="PS50110">
    <property type="entry name" value="RESPONSE_REGULATORY"/>
    <property type="match status" value="1"/>
</dbReference>
<evidence type="ECO:0000259" key="3">
    <source>
        <dbReference type="PROSITE" id="PS50110"/>
    </source>
</evidence>
<dbReference type="InterPro" id="IPR001789">
    <property type="entry name" value="Sig_transdc_resp-reg_receiver"/>
</dbReference>
<dbReference type="GO" id="GO:0000160">
    <property type="term" value="P:phosphorelay signal transduction system"/>
    <property type="evidence" value="ECO:0007669"/>
    <property type="project" value="InterPro"/>
</dbReference>
<protein>
    <submittedName>
        <fullName evidence="4">Two-component system, chemotaxis family, response regulator CheY</fullName>
    </submittedName>
</protein>
<dbReference type="OrthoDB" id="9800897at2"/>
<proteinExistence type="predicted"/>
<dbReference type="PANTHER" id="PTHR44591">
    <property type="entry name" value="STRESS RESPONSE REGULATOR PROTEIN 1"/>
    <property type="match status" value="1"/>
</dbReference>
<evidence type="ECO:0000313" key="5">
    <source>
        <dbReference type="Proteomes" id="UP000185678"/>
    </source>
</evidence>
<dbReference type="STRING" id="80876.SAMN05421779_10799"/>
<accession>A0A1N7PN55</accession>
<keyword evidence="1 2" id="KW-0597">Phosphoprotein</keyword>
<dbReference type="Gene3D" id="3.40.50.2300">
    <property type="match status" value="1"/>
</dbReference>
<dbReference type="EMBL" id="FTOA01000007">
    <property type="protein sequence ID" value="SIT11877.1"/>
    <property type="molecule type" value="Genomic_DNA"/>
</dbReference>
<dbReference type="Pfam" id="PF00072">
    <property type="entry name" value="Response_reg"/>
    <property type="match status" value="1"/>
</dbReference>
<dbReference type="InterPro" id="IPR011006">
    <property type="entry name" value="CheY-like_superfamily"/>
</dbReference>
<keyword evidence="5" id="KW-1185">Reference proteome</keyword>
<name>A0A1N7PN55_9PROT</name>
<dbReference type="Proteomes" id="UP000185678">
    <property type="component" value="Unassembled WGS sequence"/>
</dbReference>